<evidence type="ECO:0000313" key="1">
    <source>
        <dbReference type="EMBL" id="RAP71387.1"/>
    </source>
</evidence>
<evidence type="ECO:0000313" key="2">
    <source>
        <dbReference type="Proteomes" id="UP000244334"/>
    </source>
</evidence>
<name>A0A328TLF7_9GAMM</name>
<reference evidence="1" key="1">
    <citation type="submission" date="2018-04" db="EMBL/GenBank/DDBJ databases">
        <title>Genomes of the Obligate Erwinia dacicola and Facultative Enterobacter sp. OLF Endosymbionts of the Olive Fruit fly, Bactrocera oleae.</title>
        <authorList>
            <person name="Estes A.M."/>
            <person name="Hearn D.J."/>
            <person name="Agarwal S."/>
            <person name="Pierson E.A."/>
            <person name="Dunning-Hotopp J.C."/>
        </authorList>
    </citation>
    <scope>NUCLEOTIDE SEQUENCE [LARGE SCALE GENOMIC DNA]</scope>
    <source>
        <strain evidence="1">Oroville</strain>
    </source>
</reference>
<organism evidence="1 2">
    <name type="scientific">Candidatus Erwinia dacicola</name>
    <dbReference type="NCBI Taxonomy" id="252393"/>
    <lineage>
        <taxon>Bacteria</taxon>
        <taxon>Pseudomonadati</taxon>
        <taxon>Pseudomonadota</taxon>
        <taxon>Gammaproteobacteria</taxon>
        <taxon>Enterobacterales</taxon>
        <taxon>Erwiniaceae</taxon>
        <taxon>Erwinia</taxon>
    </lineage>
</organism>
<dbReference type="AlphaFoldDB" id="A0A328TLF7"/>
<sequence>MVQGAMAILLVTVMLVVLQLSSHQPHLSSYWLEKGSSC</sequence>
<dbReference type="Proteomes" id="UP000244334">
    <property type="component" value="Unassembled WGS sequence"/>
</dbReference>
<comment type="caution">
    <text evidence="1">The sequence shown here is derived from an EMBL/GenBank/DDBJ whole genome shotgun (WGS) entry which is preliminary data.</text>
</comment>
<keyword evidence="2" id="KW-1185">Reference proteome</keyword>
<protein>
    <submittedName>
        <fullName evidence="1">Uncharacterized protein</fullName>
    </submittedName>
</protein>
<proteinExistence type="predicted"/>
<accession>A0A328TLF7</accession>
<gene>
    <name evidence="1" type="ORF">ACZ87_01801</name>
</gene>
<dbReference type="EMBL" id="LJAM02000150">
    <property type="protein sequence ID" value="RAP71387.1"/>
    <property type="molecule type" value="Genomic_DNA"/>
</dbReference>